<protein>
    <submittedName>
        <fullName evidence="1">Uncharacterized protein</fullName>
    </submittedName>
</protein>
<organism evidence="1 2">
    <name type="scientific">Leclercia adecarboxylata</name>
    <dbReference type="NCBI Taxonomy" id="83655"/>
    <lineage>
        <taxon>Bacteria</taxon>
        <taxon>Pseudomonadati</taxon>
        <taxon>Pseudomonadota</taxon>
        <taxon>Gammaproteobacteria</taxon>
        <taxon>Enterobacterales</taxon>
        <taxon>Enterobacteriaceae</taxon>
        <taxon>Leclercia</taxon>
    </lineage>
</organism>
<name>A0A9X3YC14_9ENTR</name>
<dbReference type="Proteomes" id="UP001149314">
    <property type="component" value="Unassembled WGS sequence"/>
</dbReference>
<evidence type="ECO:0000313" key="2">
    <source>
        <dbReference type="Proteomes" id="UP001149314"/>
    </source>
</evidence>
<gene>
    <name evidence="1" type="ORF">OEZ79_14510</name>
</gene>
<sequence>MIDFTIRTDIPEQRATKHTIPTMGVFSGVDEEAFAAAKAQADAVNAINAAVTVERDAFAGLTSTEARIEIERKYKPLLTQLIHQHKEACDNVTRLEDGKDAYCARVRGRYASELKHPEIKRLEVAGVEHFNHLVRSGSLQIEGYHLVENRPVGMNGRSTLIFIPSSKNSLFAYAETEEAKSYADDDYQRELKRHISKRNAAARELTELQNTVSDLWNSVEDFSQMFGNIRKGRK</sequence>
<reference evidence="1" key="1">
    <citation type="journal article" date="2023" name="Genes Genomics">
        <title>Genomic insights of Leclercia adecarboxylata strains linked to an outbreak in public hospitals in Mexico.</title>
        <authorList>
            <person name="Barrios-Villa E."/>
            <person name="Pacheco-Flores B."/>
            <person name="Lozano-Zarain P."/>
            <person name="Del Campo-Ortega R."/>
            <person name="de Jesus Ascencio-Montiel I."/>
            <person name="Gonzalez-Leon M."/>
            <person name="Camorlinga-Ponce M."/>
            <person name="Gaytan Cervantes F.J."/>
            <person name="Gonzalez Torres C."/>
            <person name="Aguilar E."/>
            <person name="Gonzalez Ibarra J."/>
            <person name="Torres Lopez F.J."/>
            <person name="Rosas-Vargas H."/>
            <person name="Gonzalez-Bonilla C.R."/>
            <person name="Del Carmen Rocha-Gracia R."/>
        </authorList>
    </citation>
    <scope>NUCLEOTIDE SEQUENCE</scope>
    <source>
        <strain evidence="1">Lac40</strain>
    </source>
</reference>
<dbReference type="AlphaFoldDB" id="A0A9X3YC14"/>
<comment type="caution">
    <text evidence="1">The sequence shown here is derived from an EMBL/GenBank/DDBJ whole genome shotgun (WGS) entry which is preliminary data.</text>
</comment>
<dbReference type="EMBL" id="JAOURS010000015">
    <property type="protein sequence ID" value="MDC6639451.1"/>
    <property type="molecule type" value="Genomic_DNA"/>
</dbReference>
<evidence type="ECO:0000313" key="1">
    <source>
        <dbReference type="EMBL" id="MDC6639451.1"/>
    </source>
</evidence>
<proteinExistence type="predicted"/>
<dbReference type="RefSeq" id="WP_191152882.1">
    <property type="nucleotide sequence ID" value="NZ_CP060824.1"/>
</dbReference>
<accession>A0A9X3YC14</accession>